<dbReference type="AlphaFoldDB" id="A0A0N1E8P1"/>
<dbReference type="PANTHER" id="PTHR30026:SF20">
    <property type="entry name" value="OUTER MEMBRANE PROTEIN TOLC"/>
    <property type="match status" value="1"/>
</dbReference>
<gene>
    <name evidence="8" type="ORF">HPU229334_07325</name>
</gene>
<dbReference type="InterPro" id="IPR003423">
    <property type="entry name" value="OMP_efflux"/>
</dbReference>
<comment type="caution">
    <text evidence="8">The sequence shown here is derived from an EMBL/GenBank/DDBJ whole genome shotgun (WGS) entry which is preliminary data.</text>
</comment>
<reference evidence="8 9" key="1">
    <citation type="submission" date="2014-06" db="EMBL/GenBank/DDBJ databases">
        <title>Helicobacter pullorum isolates in fresh chicken meat - phenotypic and genotypic features.</title>
        <authorList>
            <person name="Borges V."/>
            <person name="Santos A."/>
            <person name="Correia C.B."/>
            <person name="Saraiva M."/>
            <person name="Menard A."/>
            <person name="Vieira L."/>
            <person name="Sampaio D.A."/>
            <person name="Gomes J.P."/>
            <person name="Oleastro M."/>
        </authorList>
    </citation>
    <scope>NUCLEOTIDE SEQUENCE [LARGE SCALE GENOMIC DNA]</scope>
    <source>
        <strain evidence="8 9">229334/12</strain>
    </source>
</reference>
<comment type="similarity">
    <text evidence="2">Belongs to the outer membrane factor (OMF) (TC 1.B.17) family.</text>
</comment>
<evidence type="ECO:0000256" key="4">
    <source>
        <dbReference type="ARBA" id="ARBA00022452"/>
    </source>
</evidence>
<keyword evidence="7" id="KW-0998">Cell outer membrane</keyword>
<organism evidence="8 9">
    <name type="scientific">Helicobacter pullorum</name>
    <dbReference type="NCBI Taxonomy" id="35818"/>
    <lineage>
        <taxon>Bacteria</taxon>
        <taxon>Pseudomonadati</taxon>
        <taxon>Campylobacterota</taxon>
        <taxon>Epsilonproteobacteria</taxon>
        <taxon>Campylobacterales</taxon>
        <taxon>Helicobacteraceae</taxon>
        <taxon>Helicobacter</taxon>
    </lineage>
</organism>
<sequence length="417" mass="48291">MRRGIRILLFLCCFALSGYAESLKFLVENIKNNPLLNAKIYQKQSLHEEKKGLYALYLPKVEVGYAYQNTHNPDIFYPANVNGPFVEATWLLFDGLKREGKLKAQNDRIKSSEFAIQSTQQQLILQVIQKYFGALSLQSRKKAVLRQQEELQQSITKYETLYHSGLATQDTLEAIKAQYAQNSYQIENIELALESYKEQLSLLSGIENPSLEEYTKIKEIDLQTKPKDRADLQAQFHYVKSLESVPMQHSYLPTIALSNRYMHYEYHDRNIPTLPFPFSIDNPKYQNIFGISISLTLFDTFATYRAKEVAHLQALAANFEYSYQKDSQRREQIIAKNALNTAKEKIKWADSALTSASIAYAYAKDKFNAQLIDYTQYLGALTTFFEAQSFYDESLFEYEIKKAEFLYNNGENLEEFL</sequence>
<dbReference type="PATRIC" id="fig|35818.11.peg.1450"/>
<keyword evidence="5" id="KW-0812">Transmembrane</keyword>
<comment type="subcellular location">
    <subcellularLocation>
        <location evidence="1">Cell outer membrane</location>
    </subcellularLocation>
</comment>
<evidence type="ECO:0000256" key="5">
    <source>
        <dbReference type="ARBA" id="ARBA00022692"/>
    </source>
</evidence>
<dbReference type="GO" id="GO:0009279">
    <property type="term" value="C:cell outer membrane"/>
    <property type="evidence" value="ECO:0007669"/>
    <property type="project" value="UniProtKB-SubCell"/>
</dbReference>
<keyword evidence="6" id="KW-0472">Membrane</keyword>
<evidence type="ECO:0000256" key="1">
    <source>
        <dbReference type="ARBA" id="ARBA00004442"/>
    </source>
</evidence>
<name>A0A0N1E8P1_9HELI</name>
<proteinExistence type="inferred from homology"/>
<dbReference type="Gene3D" id="1.20.1600.10">
    <property type="entry name" value="Outer membrane efflux proteins (OEP)"/>
    <property type="match status" value="1"/>
</dbReference>
<dbReference type="GO" id="GO:0015562">
    <property type="term" value="F:efflux transmembrane transporter activity"/>
    <property type="evidence" value="ECO:0007669"/>
    <property type="project" value="InterPro"/>
</dbReference>
<keyword evidence="4" id="KW-1134">Transmembrane beta strand</keyword>
<evidence type="ECO:0000256" key="2">
    <source>
        <dbReference type="ARBA" id="ARBA00007613"/>
    </source>
</evidence>
<evidence type="ECO:0000313" key="9">
    <source>
        <dbReference type="Proteomes" id="UP000037997"/>
    </source>
</evidence>
<evidence type="ECO:0000256" key="7">
    <source>
        <dbReference type="ARBA" id="ARBA00023237"/>
    </source>
</evidence>
<dbReference type="EMBL" id="JNOC01000035">
    <property type="protein sequence ID" value="KPH55633.1"/>
    <property type="molecule type" value="Genomic_DNA"/>
</dbReference>
<dbReference type="InterPro" id="IPR051906">
    <property type="entry name" value="TolC-like"/>
</dbReference>
<accession>A0A0N1E8P1</accession>
<dbReference type="GO" id="GO:0015288">
    <property type="term" value="F:porin activity"/>
    <property type="evidence" value="ECO:0007669"/>
    <property type="project" value="TreeGrafter"/>
</dbReference>
<evidence type="ECO:0000256" key="6">
    <source>
        <dbReference type="ARBA" id="ARBA00023136"/>
    </source>
</evidence>
<dbReference type="GO" id="GO:1990281">
    <property type="term" value="C:efflux pump complex"/>
    <property type="evidence" value="ECO:0007669"/>
    <property type="project" value="TreeGrafter"/>
</dbReference>
<dbReference type="Proteomes" id="UP000037997">
    <property type="component" value="Unassembled WGS sequence"/>
</dbReference>
<keyword evidence="3" id="KW-0813">Transport</keyword>
<dbReference type="SUPFAM" id="SSF56954">
    <property type="entry name" value="Outer membrane efflux proteins (OEP)"/>
    <property type="match status" value="1"/>
</dbReference>
<dbReference type="STRING" id="35818.HPU229336_02520"/>
<evidence type="ECO:0000313" key="8">
    <source>
        <dbReference type="EMBL" id="KPH55633.1"/>
    </source>
</evidence>
<dbReference type="Pfam" id="PF02321">
    <property type="entry name" value="OEP"/>
    <property type="match status" value="1"/>
</dbReference>
<evidence type="ECO:0000256" key="3">
    <source>
        <dbReference type="ARBA" id="ARBA00022448"/>
    </source>
</evidence>
<dbReference type="RefSeq" id="WP_054198104.1">
    <property type="nucleotide sequence ID" value="NZ_JNOC01000035.1"/>
</dbReference>
<dbReference type="PANTHER" id="PTHR30026">
    <property type="entry name" value="OUTER MEMBRANE PROTEIN TOLC"/>
    <property type="match status" value="1"/>
</dbReference>
<protein>
    <submittedName>
        <fullName evidence="8">Transporter</fullName>
    </submittedName>
</protein>